<dbReference type="InterPro" id="IPR036864">
    <property type="entry name" value="Zn2-C6_fun-type_DNA-bd_sf"/>
</dbReference>
<evidence type="ECO:0000256" key="1">
    <source>
        <dbReference type="ARBA" id="ARBA00008106"/>
    </source>
</evidence>
<dbReference type="CDD" id="cd00067">
    <property type="entry name" value="GAL4"/>
    <property type="match status" value="1"/>
</dbReference>
<dbReference type="SUPFAM" id="SSF56784">
    <property type="entry name" value="HAD-like"/>
    <property type="match status" value="1"/>
</dbReference>
<dbReference type="PRINTS" id="PR00413">
    <property type="entry name" value="HADHALOGNASE"/>
</dbReference>
<feature type="compositionally biased region" description="Pro residues" evidence="3">
    <location>
        <begin position="409"/>
        <end position="419"/>
    </location>
</feature>
<evidence type="ECO:0000313" key="6">
    <source>
        <dbReference type="Proteomes" id="UP000815677"/>
    </source>
</evidence>
<dbReference type="SMART" id="SM00066">
    <property type="entry name" value="GAL4"/>
    <property type="match status" value="1"/>
</dbReference>
<dbReference type="PANTHER" id="PTHR43316:SF3">
    <property type="entry name" value="HALOACID DEHALOGENASE, TYPE II (AFU_ORTHOLOGUE AFUA_2G07750)-RELATED"/>
    <property type="match status" value="1"/>
</dbReference>
<dbReference type="Pfam" id="PF00702">
    <property type="entry name" value="Hydrolase"/>
    <property type="match status" value="1"/>
</dbReference>
<dbReference type="NCBIfam" id="TIGR01428">
    <property type="entry name" value="HAD_type_II"/>
    <property type="match status" value="1"/>
</dbReference>
<dbReference type="PROSITE" id="PS00463">
    <property type="entry name" value="ZN2_CY6_FUNGAL_1"/>
    <property type="match status" value="1"/>
</dbReference>
<keyword evidence="2" id="KW-0378">Hydrolase</keyword>
<proteinExistence type="inferred from homology"/>
<evidence type="ECO:0000256" key="2">
    <source>
        <dbReference type="ARBA" id="ARBA00022801"/>
    </source>
</evidence>
<organism evidence="5 6">
    <name type="scientific">Mycena chlorophos</name>
    <name type="common">Agaric fungus</name>
    <name type="synonym">Agaricus chlorophos</name>
    <dbReference type="NCBI Taxonomy" id="658473"/>
    <lineage>
        <taxon>Eukaryota</taxon>
        <taxon>Fungi</taxon>
        <taxon>Dikarya</taxon>
        <taxon>Basidiomycota</taxon>
        <taxon>Agaricomycotina</taxon>
        <taxon>Agaricomycetes</taxon>
        <taxon>Agaricomycetidae</taxon>
        <taxon>Agaricales</taxon>
        <taxon>Marasmiineae</taxon>
        <taxon>Mycenaceae</taxon>
        <taxon>Mycena</taxon>
    </lineage>
</organism>
<dbReference type="InterPro" id="IPR051540">
    <property type="entry name" value="S-2-haloacid_dehalogenase"/>
</dbReference>
<dbReference type="PANTHER" id="PTHR43316">
    <property type="entry name" value="HYDROLASE, HALOACID DELAHOGENASE-RELATED"/>
    <property type="match status" value="1"/>
</dbReference>
<dbReference type="EMBL" id="DF849943">
    <property type="protein sequence ID" value="GAT60382.1"/>
    <property type="molecule type" value="Genomic_DNA"/>
</dbReference>
<dbReference type="InterPro" id="IPR006439">
    <property type="entry name" value="HAD-SF_hydro_IA"/>
</dbReference>
<dbReference type="Proteomes" id="UP000815677">
    <property type="component" value="Unassembled WGS sequence"/>
</dbReference>
<evidence type="ECO:0000259" key="4">
    <source>
        <dbReference type="PROSITE" id="PS50048"/>
    </source>
</evidence>
<sequence>MPSNHNPLPGVQALLFDVFGTVVDWHGSVTAELEALGEKHGVEGDWSAFAKTWRQGYLKTTRQVALGGGGPGNVDVMHRQILEDILSSPDWKILGAKLDSEARDELNLVWHRLHGWPDSTPGLYALKKEVIIATLSNGNVRLLIDMAKFADLPWDAVFSAELFDSFKPNPKVYLGAASHLSLRADQCAMVAAHIYDLRAAAALGMRTVYIRRSGEEPPDVEDVKAKADGGEVDAVIDSFTELATLLQSYSRFTRSVGCRLAALQSVVEARLQNPIPLIASRSQRKSTRVYVPAAGANSKSENAATSLSAQMQAPGQRTRVTIACRNCRRRKIRCHTSEDPPVNPCVRCLERGLTCEYINVADEYTPAPPNNVSGGPERLVPRWHQQAPPPASDPTAYPPHPHSQWSNSPSPPYRPPPDRGLPVNAAPRLGPGSGNRPAPFSMQDRYLPPPPAMLLERQMGQTGPRPPPMLPPLNEALRAGSWSSSAAAAAGVGPNGRNSDPGLERSASLP</sequence>
<gene>
    <name evidence="5" type="ORF">MCHLO_16519</name>
</gene>
<dbReference type="Gene3D" id="1.10.150.240">
    <property type="entry name" value="Putative phosphatase, domain 2"/>
    <property type="match status" value="1"/>
</dbReference>
<evidence type="ECO:0000313" key="5">
    <source>
        <dbReference type="EMBL" id="GAT60382.1"/>
    </source>
</evidence>
<dbReference type="InterPro" id="IPR036412">
    <property type="entry name" value="HAD-like_sf"/>
</dbReference>
<accession>A0ABQ0MC14</accession>
<reference evidence="5" key="1">
    <citation type="submission" date="2014-09" db="EMBL/GenBank/DDBJ databases">
        <title>Genome sequence of the luminous mushroom Mycena chlorophos for searching fungal bioluminescence genes.</title>
        <authorList>
            <person name="Tanaka Y."/>
            <person name="Kasuga D."/>
            <person name="Oba Y."/>
            <person name="Hase S."/>
            <person name="Sato K."/>
            <person name="Oba Y."/>
            <person name="Sakakibara Y."/>
        </authorList>
    </citation>
    <scope>NUCLEOTIDE SEQUENCE</scope>
</reference>
<dbReference type="Pfam" id="PF00172">
    <property type="entry name" value="Zn_clus"/>
    <property type="match status" value="1"/>
</dbReference>
<comment type="similarity">
    <text evidence="1">Belongs to the HAD-like hydrolase superfamily. S-2-haloalkanoic acid dehalogenase family.</text>
</comment>
<evidence type="ECO:0000256" key="3">
    <source>
        <dbReference type="SAM" id="MobiDB-lite"/>
    </source>
</evidence>
<dbReference type="InterPro" id="IPR023214">
    <property type="entry name" value="HAD_sf"/>
</dbReference>
<dbReference type="InterPro" id="IPR001138">
    <property type="entry name" value="Zn2Cys6_DnaBD"/>
</dbReference>
<dbReference type="PROSITE" id="PS50048">
    <property type="entry name" value="ZN2_CY6_FUNGAL_2"/>
    <property type="match status" value="1"/>
</dbReference>
<feature type="domain" description="Zn(2)-C6 fungal-type" evidence="4">
    <location>
        <begin position="323"/>
        <end position="357"/>
    </location>
</feature>
<keyword evidence="6" id="KW-1185">Reference proteome</keyword>
<feature type="compositionally biased region" description="Pro residues" evidence="3">
    <location>
        <begin position="387"/>
        <end position="401"/>
    </location>
</feature>
<feature type="compositionally biased region" description="Low complexity" evidence="3">
    <location>
        <begin position="479"/>
        <end position="491"/>
    </location>
</feature>
<protein>
    <submittedName>
        <fullName evidence="5">Haloacid type II</fullName>
    </submittedName>
</protein>
<name>A0ABQ0MC14_MYCCL</name>
<feature type="region of interest" description="Disordered" evidence="3">
    <location>
        <begin position="364"/>
        <end position="510"/>
    </location>
</feature>
<dbReference type="SUPFAM" id="SSF57701">
    <property type="entry name" value="Zn2/Cys6 DNA-binding domain"/>
    <property type="match status" value="1"/>
</dbReference>
<dbReference type="NCBIfam" id="TIGR01493">
    <property type="entry name" value="HAD-SF-IA-v2"/>
    <property type="match status" value="1"/>
</dbReference>
<dbReference type="InterPro" id="IPR006328">
    <property type="entry name" value="2-HAD"/>
</dbReference>
<dbReference type="CDD" id="cd02588">
    <property type="entry name" value="HAD_L2-DEX"/>
    <property type="match status" value="1"/>
</dbReference>
<dbReference type="Gene3D" id="4.10.240.10">
    <property type="entry name" value="Zn(2)-C6 fungal-type DNA-binding domain"/>
    <property type="match status" value="1"/>
</dbReference>
<dbReference type="Gene3D" id="3.40.50.1000">
    <property type="entry name" value="HAD superfamily/HAD-like"/>
    <property type="match status" value="1"/>
</dbReference>
<dbReference type="InterPro" id="IPR023198">
    <property type="entry name" value="PGP-like_dom2"/>
</dbReference>